<evidence type="ECO:0000313" key="5">
    <source>
        <dbReference type="Proteomes" id="UP000198752"/>
    </source>
</evidence>
<dbReference type="AlphaFoldDB" id="A0A1I2SUR0"/>
<evidence type="ECO:0000256" key="1">
    <source>
        <dbReference type="ARBA" id="ARBA00007125"/>
    </source>
</evidence>
<sequence>MPYNKSQVLEKGKRDYSCGVRTVAKHKLFASITVGLQTLVLKIADLTKMSIVEYVKADVSIGADIYDHQMIEFQTVDQACRQLAGFVQIMNDYGVTSYRAVAASSVQESRNAEYIKEQIRIKTGLNVEWLANAEERFLHNQAVAYNTDAFSDLIQRGTMLIDIGSGSMQLTVYNDGHFIFSRNIKLGPLRIRELLGDLESKTSDFVEIMEDYIRSKIDGYHQFAPKGVTIQNFVLVGTDLLAFKQTFMEGSGDTISRKRFAELYQHILTIPPQVLAKEYTLPYDSASQLLPSAMMLKMALEITGAESIILSDADLADGVIVHELLQLHRGILNHSFTDDIIVAARNIAARYNCDAEHIRIVENFALHLFDRLKRLHGLDKRDRLLLQLAAILQDTGSYIDMNAHYVHSYYIIESSEIIGISENERDIVANIARYHSAETPSSNSSDFQRLPATSRLIAAKLAAILRIADALDDSRQQKVARIAVSLKNDQVTVTARSDDDLSLEKQTFKDKAAYFEEVFGLKPILRG</sequence>
<gene>
    <name evidence="4" type="ORF">SAMN02982927_02005</name>
</gene>
<dbReference type="Gene3D" id="3.30.420.150">
    <property type="entry name" value="Exopolyphosphatase. Domain 2"/>
    <property type="match status" value="1"/>
</dbReference>
<evidence type="ECO:0000259" key="3">
    <source>
        <dbReference type="Pfam" id="PF21447"/>
    </source>
</evidence>
<dbReference type="InterPro" id="IPR043129">
    <property type="entry name" value="ATPase_NBD"/>
</dbReference>
<dbReference type="PANTHER" id="PTHR30005">
    <property type="entry name" value="EXOPOLYPHOSPHATASE"/>
    <property type="match status" value="1"/>
</dbReference>
<dbReference type="SUPFAM" id="SSF109604">
    <property type="entry name" value="HD-domain/PDEase-like"/>
    <property type="match status" value="1"/>
</dbReference>
<keyword evidence="5" id="KW-1185">Reference proteome</keyword>
<dbReference type="Pfam" id="PF21447">
    <property type="entry name" value="Ppx-GppA_III"/>
    <property type="match status" value="1"/>
</dbReference>
<dbReference type="Gene3D" id="3.30.420.40">
    <property type="match status" value="1"/>
</dbReference>
<proteinExistence type="inferred from homology"/>
<feature type="domain" description="Ppx/GppA phosphatase C-terminal" evidence="3">
    <location>
        <begin position="344"/>
        <end position="500"/>
    </location>
</feature>
<dbReference type="Gene3D" id="1.10.3210.10">
    <property type="entry name" value="Hypothetical protein af1432"/>
    <property type="match status" value="1"/>
</dbReference>
<dbReference type="Proteomes" id="UP000198752">
    <property type="component" value="Unassembled WGS sequence"/>
</dbReference>
<dbReference type="GO" id="GO:0016462">
    <property type="term" value="F:pyrophosphatase activity"/>
    <property type="evidence" value="ECO:0007669"/>
    <property type="project" value="TreeGrafter"/>
</dbReference>
<evidence type="ECO:0000259" key="2">
    <source>
        <dbReference type="Pfam" id="PF02541"/>
    </source>
</evidence>
<feature type="domain" description="Ppx/GppA phosphatase N-terminal" evidence="2">
    <location>
        <begin position="40"/>
        <end position="326"/>
    </location>
</feature>
<reference evidence="5" key="1">
    <citation type="submission" date="2016-10" db="EMBL/GenBank/DDBJ databases">
        <authorList>
            <person name="Varghese N."/>
            <person name="Submissions S."/>
        </authorList>
    </citation>
    <scope>NUCLEOTIDE SEQUENCE [LARGE SCALE GENOMIC DNA]</scope>
    <source>
        <strain evidence="5">ATCC 700379</strain>
    </source>
</reference>
<dbReference type="OrthoDB" id="9814545at2"/>
<dbReference type="PANTHER" id="PTHR30005:SF0">
    <property type="entry name" value="RETROGRADE REGULATION PROTEIN 2"/>
    <property type="match status" value="1"/>
</dbReference>
<dbReference type="SUPFAM" id="SSF53067">
    <property type="entry name" value="Actin-like ATPase domain"/>
    <property type="match status" value="2"/>
</dbReference>
<dbReference type="InterPro" id="IPR003695">
    <property type="entry name" value="Ppx_GppA_N"/>
</dbReference>
<name>A0A1I2SUR0_9BACL</name>
<dbReference type="InterPro" id="IPR048950">
    <property type="entry name" value="Ppx_GppA_C"/>
</dbReference>
<dbReference type="CDD" id="cd24006">
    <property type="entry name" value="ASKHA_NBD_PPX_GppA"/>
    <property type="match status" value="1"/>
</dbReference>
<dbReference type="EMBL" id="FOOY01000012">
    <property type="protein sequence ID" value="SFG53896.1"/>
    <property type="molecule type" value="Genomic_DNA"/>
</dbReference>
<organism evidence="4 5">
    <name type="scientific">Sporolactobacillus nakayamae</name>
    <dbReference type="NCBI Taxonomy" id="269670"/>
    <lineage>
        <taxon>Bacteria</taxon>
        <taxon>Bacillati</taxon>
        <taxon>Bacillota</taxon>
        <taxon>Bacilli</taxon>
        <taxon>Bacillales</taxon>
        <taxon>Sporolactobacillaceae</taxon>
        <taxon>Sporolactobacillus</taxon>
    </lineage>
</organism>
<evidence type="ECO:0000313" key="4">
    <source>
        <dbReference type="EMBL" id="SFG53896.1"/>
    </source>
</evidence>
<dbReference type="Pfam" id="PF02541">
    <property type="entry name" value="Ppx-GppA"/>
    <property type="match status" value="1"/>
</dbReference>
<comment type="similarity">
    <text evidence="1">Belongs to the GppA/Ppx family.</text>
</comment>
<protein>
    <submittedName>
        <fullName evidence="4">Exopolyphosphatase / guanosine-5'-triphosphate,3'-diphosphate pyrophosphatase</fullName>
    </submittedName>
</protein>
<dbReference type="InterPro" id="IPR050273">
    <property type="entry name" value="GppA/Ppx_hydrolase"/>
</dbReference>
<dbReference type="STRING" id="269670.SAMN02982927_02005"/>
<accession>A0A1I2SUR0</accession>